<dbReference type="OrthoDB" id="9804286at2"/>
<evidence type="ECO:0000313" key="3">
    <source>
        <dbReference type="Proteomes" id="UP000030960"/>
    </source>
</evidence>
<dbReference type="PANTHER" id="PTHR10953">
    <property type="entry name" value="UBIQUITIN-ACTIVATING ENZYME E1"/>
    <property type="match status" value="1"/>
</dbReference>
<dbReference type="CDD" id="cd00757">
    <property type="entry name" value="ThiF_MoeB_HesA_family"/>
    <property type="match status" value="1"/>
</dbReference>
<dbReference type="CDD" id="cd00158">
    <property type="entry name" value="RHOD"/>
    <property type="match status" value="1"/>
</dbReference>
<accession>A0A0B3SGX6</accession>
<dbReference type="Pfam" id="PF00899">
    <property type="entry name" value="ThiF"/>
    <property type="match status" value="1"/>
</dbReference>
<dbReference type="PATRIC" id="fig|1515334.3.peg.5625"/>
<protein>
    <submittedName>
        <fullName evidence="2">Thiazole biosynthesis protein ThiF</fullName>
    </submittedName>
</protein>
<gene>
    <name evidence="2" type="ORF">OA50_05625</name>
</gene>
<dbReference type="Gene3D" id="3.40.50.720">
    <property type="entry name" value="NAD(P)-binding Rossmann-like Domain"/>
    <property type="match status" value="1"/>
</dbReference>
<evidence type="ECO:0000313" key="2">
    <source>
        <dbReference type="EMBL" id="KHQ49844.1"/>
    </source>
</evidence>
<dbReference type="EMBL" id="JSUQ01000039">
    <property type="protein sequence ID" value="KHQ49844.1"/>
    <property type="molecule type" value="Genomic_DNA"/>
</dbReference>
<dbReference type="Proteomes" id="UP000030960">
    <property type="component" value="Unassembled WGS sequence"/>
</dbReference>
<dbReference type="SUPFAM" id="SSF52821">
    <property type="entry name" value="Rhodanese/Cell cycle control phosphatase"/>
    <property type="match status" value="1"/>
</dbReference>
<dbReference type="InterPro" id="IPR001763">
    <property type="entry name" value="Rhodanese-like_dom"/>
</dbReference>
<dbReference type="RefSeq" id="WP_043147060.1">
    <property type="nucleotide sequence ID" value="NZ_JSUQ01000039.1"/>
</dbReference>
<dbReference type="GO" id="GO:0008641">
    <property type="term" value="F:ubiquitin-like modifier activating enzyme activity"/>
    <property type="evidence" value="ECO:0007669"/>
    <property type="project" value="InterPro"/>
</dbReference>
<dbReference type="SUPFAM" id="SSF69572">
    <property type="entry name" value="Activating enzymes of the ubiquitin-like proteins"/>
    <property type="match status" value="1"/>
</dbReference>
<dbReference type="GO" id="GO:0005737">
    <property type="term" value="C:cytoplasm"/>
    <property type="evidence" value="ECO:0007669"/>
    <property type="project" value="TreeGrafter"/>
</dbReference>
<dbReference type="InterPro" id="IPR036873">
    <property type="entry name" value="Rhodanese-like_dom_sf"/>
</dbReference>
<organism evidence="2 3">
    <name type="scientific">Mameliella alba</name>
    <dbReference type="NCBI Taxonomy" id="561184"/>
    <lineage>
        <taxon>Bacteria</taxon>
        <taxon>Pseudomonadati</taxon>
        <taxon>Pseudomonadota</taxon>
        <taxon>Alphaproteobacteria</taxon>
        <taxon>Rhodobacterales</taxon>
        <taxon>Roseobacteraceae</taxon>
        <taxon>Mameliella</taxon>
    </lineage>
</organism>
<proteinExistence type="predicted"/>
<dbReference type="GO" id="GO:0004792">
    <property type="term" value="F:thiosulfate-cyanide sulfurtransferase activity"/>
    <property type="evidence" value="ECO:0007669"/>
    <property type="project" value="TreeGrafter"/>
</dbReference>
<dbReference type="InterPro" id="IPR035985">
    <property type="entry name" value="Ubiquitin-activating_enz"/>
</dbReference>
<reference evidence="2 3" key="1">
    <citation type="submission" date="2014-10" db="EMBL/GenBank/DDBJ databases">
        <title>Genome sequence of Ponticoccus sp. strain UMTAT08 isolated from clonal culture of toxic dinoflagellate Alexandrium tamiyavanichii.</title>
        <authorList>
            <person name="Gan H.Y."/>
            <person name="Muhd D.-D."/>
            <person name="Mohd Noor M.E."/>
            <person name="Yeong Y.S."/>
            <person name="Usup G."/>
        </authorList>
    </citation>
    <scope>NUCLEOTIDE SEQUENCE [LARGE SCALE GENOMIC DNA]</scope>
    <source>
        <strain evidence="2 3">UMTAT08</strain>
    </source>
</reference>
<dbReference type="AlphaFoldDB" id="A0A0B3SGX6"/>
<sequence length="321" mass="32856">MNRYARQTCLPEVGEEGQARLAAARVLLVGAGGLGSAALPLLAGAGVGQLRIVDPDVVEESNLHRQTLYRMSDIGRSKVEAAAEALSALNPDCRIDPLQARLDPALARAELSGADVVIDVADSFAVTYALSDLFLAGGVPLISASVLGRSGYAGGFCGGAPSYRSVFPDLPALVQSCAVAGVMGPAVAMLGSLQAQMALSVLPGHAPSPLGQVISVGLATWRSAGFRFDTAPEPEVAGPAVLSRSDLDPADLVVELRPVEESPGLPVPHALRLGSAEAAKFDPPPAARVVFVCATGLRAWRAAQALALRHTGPVAILADGP</sequence>
<comment type="caution">
    <text evidence="2">The sequence shown here is derived from an EMBL/GenBank/DDBJ whole genome shotgun (WGS) entry which is preliminary data.</text>
</comment>
<evidence type="ECO:0000259" key="1">
    <source>
        <dbReference type="PROSITE" id="PS50206"/>
    </source>
</evidence>
<dbReference type="InterPro" id="IPR000594">
    <property type="entry name" value="ThiF_NAD_FAD-bd"/>
</dbReference>
<keyword evidence="3" id="KW-1185">Reference proteome</keyword>
<name>A0A0B3SGX6_9RHOB</name>
<dbReference type="InterPro" id="IPR045886">
    <property type="entry name" value="ThiF/MoeB/HesA"/>
</dbReference>
<dbReference type="PROSITE" id="PS50206">
    <property type="entry name" value="RHODANESE_3"/>
    <property type="match status" value="1"/>
</dbReference>
<dbReference type="PANTHER" id="PTHR10953:SF102">
    <property type="entry name" value="ADENYLYLTRANSFERASE AND SULFURTRANSFERASE MOCS3"/>
    <property type="match status" value="1"/>
</dbReference>
<feature type="domain" description="Rhodanese" evidence="1">
    <location>
        <begin position="247"/>
        <end position="307"/>
    </location>
</feature>
<dbReference type="GO" id="GO:0016779">
    <property type="term" value="F:nucleotidyltransferase activity"/>
    <property type="evidence" value="ECO:0007669"/>
    <property type="project" value="TreeGrafter"/>
</dbReference>